<evidence type="ECO:0000259" key="1">
    <source>
        <dbReference type="Pfam" id="PF00534"/>
    </source>
</evidence>
<dbReference type="Gene3D" id="3.40.50.2000">
    <property type="entry name" value="Glycogen Phosphorylase B"/>
    <property type="match status" value="2"/>
</dbReference>
<dbReference type="SUPFAM" id="SSF53756">
    <property type="entry name" value="UDP-Glycosyltransferase/glycogen phosphorylase"/>
    <property type="match status" value="1"/>
</dbReference>
<gene>
    <name evidence="3" type="primary">wcaL</name>
    <name evidence="3" type="synonym">amsK</name>
    <name evidence="3" type="ORF">Dform_01827</name>
</gene>
<keyword evidence="4" id="KW-1185">Reference proteome</keyword>
<protein>
    <submittedName>
        <fullName evidence="3">Glycosyltransferase involved in cell wall bisynthesis</fullName>
    </submittedName>
</protein>
<dbReference type="KEGG" id="dfo:Dform_01827"/>
<proteinExistence type="predicted"/>
<feature type="domain" description="Glycosyl transferase family 1" evidence="1">
    <location>
        <begin position="179"/>
        <end position="338"/>
    </location>
</feature>
<evidence type="ECO:0000313" key="3">
    <source>
        <dbReference type="EMBL" id="APV45146.1"/>
    </source>
</evidence>
<organism evidence="3 4">
    <name type="scientific">Dehalogenimonas formicexedens</name>
    <dbReference type="NCBI Taxonomy" id="1839801"/>
    <lineage>
        <taxon>Bacteria</taxon>
        <taxon>Bacillati</taxon>
        <taxon>Chloroflexota</taxon>
        <taxon>Dehalococcoidia</taxon>
        <taxon>Dehalococcoidales</taxon>
        <taxon>Dehalococcoidaceae</taxon>
        <taxon>Dehalogenimonas</taxon>
    </lineage>
</organism>
<feature type="domain" description="Glycosyltransferase subfamily 4-like N-terminal" evidence="2">
    <location>
        <begin position="2"/>
        <end position="130"/>
    </location>
</feature>
<dbReference type="EMBL" id="CP018258">
    <property type="protein sequence ID" value="APV45146.1"/>
    <property type="molecule type" value="Genomic_DNA"/>
</dbReference>
<dbReference type="AlphaFoldDB" id="A0A1P8F9K7"/>
<evidence type="ECO:0000313" key="4">
    <source>
        <dbReference type="Proteomes" id="UP000185934"/>
    </source>
</evidence>
<dbReference type="RefSeq" id="WP_076004728.1">
    <property type="nucleotide sequence ID" value="NZ_CP018258.1"/>
</dbReference>
<reference evidence="4" key="1">
    <citation type="submission" date="2016-11" db="EMBL/GenBank/DDBJ databases">
        <title>Dehalogenimonas formicexedens sp. nov., a chlorinated alkane respiring bacterium isolated from contaminated groundwater.</title>
        <authorList>
            <person name="Key T.A."/>
            <person name="Bowman K.S."/>
            <person name="Lee I."/>
            <person name="Chun J."/>
            <person name="Albuquerque L."/>
            <person name="da Costa M.S."/>
            <person name="Rainey F.A."/>
            <person name="Moe W.M."/>
        </authorList>
    </citation>
    <scope>NUCLEOTIDE SEQUENCE [LARGE SCALE GENOMIC DNA]</scope>
    <source>
        <strain evidence="4">NSZ-14</strain>
    </source>
</reference>
<dbReference type="Pfam" id="PF13477">
    <property type="entry name" value="Glyco_trans_4_2"/>
    <property type="match status" value="1"/>
</dbReference>
<dbReference type="Pfam" id="PF00534">
    <property type="entry name" value="Glycos_transf_1"/>
    <property type="match status" value="1"/>
</dbReference>
<evidence type="ECO:0000259" key="2">
    <source>
        <dbReference type="Pfam" id="PF13477"/>
    </source>
</evidence>
<name>A0A1P8F9K7_9CHLR</name>
<keyword evidence="3" id="KW-0808">Transferase</keyword>
<dbReference type="PANTHER" id="PTHR12526:SF630">
    <property type="entry name" value="GLYCOSYLTRANSFERASE"/>
    <property type="match status" value="1"/>
</dbReference>
<accession>A0A1P8F9K7</accession>
<dbReference type="PANTHER" id="PTHR12526">
    <property type="entry name" value="GLYCOSYLTRANSFERASE"/>
    <property type="match status" value="1"/>
</dbReference>
<dbReference type="InterPro" id="IPR028098">
    <property type="entry name" value="Glyco_trans_4-like_N"/>
</dbReference>
<sequence>MRICLIGDGSSEHIMRLSSYLVDQGNDVHLITWKTRPGFPSRVKLHILTNHRIPLFRELGWILGARRCVKSVKPNIIDAHYVTIYGFLAALTNFHPLVVTGWGSDILVQPYRNLLWRSFARYTLHNADRINLLFTKQVAFKQMKLLGIDQSKIQEVLLGVDTRMFKREPDGKRTASFFGLDPERPIIANVRGLAPIYDVQTYFRAAAIVLKTCPDAQFVTLHRPGQRVEAEALSDKHDLNGHMTLLDWLPHDQMPKFLSTADIYVSTSLSDGASNSLLEAMSCEKASVVTDIPANRQWIADGDNGYLFPPGDAQSLAKKIISLINDPNRRLLFGRRSRDIAQSRAECQGQMEQIVAGYCEVIREYQH</sequence>
<dbReference type="CDD" id="cd03801">
    <property type="entry name" value="GT4_PimA-like"/>
    <property type="match status" value="1"/>
</dbReference>
<dbReference type="GO" id="GO:0016757">
    <property type="term" value="F:glycosyltransferase activity"/>
    <property type="evidence" value="ECO:0007669"/>
    <property type="project" value="InterPro"/>
</dbReference>
<dbReference type="InterPro" id="IPR001296">
    <property type="entry name" value="Glyco_trans_1"/>
</dbReference>
<dbReference type="STRING" id="1839801.Dform_01827"/>
<dbReference type="Proteomes" id="UP000185934">
    <property type="component" value="Chromosome"/>
</dbReference>